<feature type="region of interest" description="Disordered" evidence="1">
    <location>
        <begin position="1"/>
        <end position="52"/>
    </location>
</feature>
<evidence type="ECO:0000256" key="1">
    <source>
        <dbReference type="SAM" id="MobiDB-lite"/>
    </source>
</evidence>
<feature type="compositionally biased region" description="Polar residues" evidence="1">
    <location>
        <begin position="36"/>
        <end position="48"/>
    </location>
</feature>
<organism evidence="2 3">
    <name type="scientific">Periplaneta americana</name>
    <name type="common">American cockroach</name>
    <name type="synonym">Blatta americana</name>
    <dbReference type="NCBI Taxonomy" id="6978"/>
    <lineage>
        <taxon>Eukaryota</taxon>
        <taxon>Metazoa</taxon>
        <taxon>Ecdysozoa</taxon>
        <taxon>Arthropoda</taxon>
        <taxon>Hexapoda</taxon>
        <taxon>Insecta</taxon>
        <taxon>Pterygota</taxon>
        <taxon>Neoptera</taxon>
        <taxon>Polyneoptera</taxon>
        <taxon>Dictyoptera</taxon>
        <taxon>Blattodea</taxon>
        <taxon>Blattoidea</taxon>
        <taxon>Blattidae</taxon>
        <taxon>Blattinae</taxon>
        <taxon>Periplaneta</taxon>
    </lineage>
</organism>
<evidence type="ECO:0000313" key="3">
    <source>
        <dbReference type="Proteomes" id="UP001148838"/>
    </source>
</evidence>
<dbReference type="Proteomes" id="UP001148838">
    <property type="component" value="Unassembled WGS sequence"/>
</dbReference>
<comment type="caution">
    <text evidence="2">The sequence shown here is derived from an EMBL/GenBank/DDBJ whole genome shotgun (WGS) entry which is preliminary data.</text>
</comment>
<proteinExistence type="predicted"/>
<dbReference type="EMBL" id="JAJSOF020000015">
    <property type="protein sequence ID" value="KAJ4440884.1"/>
    <property type="molecule type" value="Genomic_DNA"/>
</dbReference>
<protein>
    <submittedName>
        <fullName evidence="2">Uncharacterized protein</fullName>
    </submittedName>
</protein>
<sequence length="88" mass="9959">MAGLCEGGNEPPGSLKARKTSEETKPDNQPMRESNPRPSATPYKQTDVLSPPALRPERYVALPRYNILPIQAFDVLHELNKTTDWDRR</sequence>
<evidence type="ECO:0000313" key="2">
    <source>
        <dbReference type="EMBL" id="KAJ4440884.1"/>
    </source>
</evidence>
<reference evidence="2 3" key="1">
    <citation type="journal article" date="2022" name="Allergy">
        <title>Genome assembly and annotation of Periplaneta americana reveal a comprehensive cockroach allergen profile.</title>
        <authorList>
            <person name="Wang L."/>
            <person name="Xiong Q."/>
            <person name="Saelim N."/>
            <person name="Wang L."/>
            <person name="Nong W."/>
            <person name="Wan A.T."/>
            <person name="Shi M."/>
            <person name="Liu X."/>
            <person name="Cao Q."/>
            <person name="Hui J.H.L."/>
            <person name="Sookrung N."/>
            <person name="Leung T.F."/>
            <person name="Tungtrongchitr A."/>
            <person name="Tsui S.K.W."/>
        </authorList>
    </citation>
    <scope>NUCLEOTIDE SEQUENCE [LARGE SCALE GENOMIC DNA]</scope>
    <source>
        <strain evidence="2">PWHHKU_190912</strain>
    </source>
</reference>
<name>A0ABQ8T4A8_PERAM</name>
<gene>
    <name evidence="2" type="ORF">ANN_10731</name>
</gene>
<accession>A0ABQ8T4A8</accession>
<keyword evidence="3" id="KW-1185">Reference proteome</keyword>